<dbReference type="Proteomes" id="UP001420932">
    <property type="component" value="Unassembled WGS sequence"/>
</dbReference>
<dbReference type="Pfam" id="PF13041">
    <property type="entry name" value="PPR_2"/>
    <property type="match status" value="2"/>
</dbReference>
<feature type="repeat" description="PPR" evidence="2">
    <location>
        <begin position="142"/>
        <end position="176"/>
    </location>
</feature>
<feature type="repeat" description="PPR" evidence="2">
    <location>
        <begin position="177"/>
        <end position="211"/>
    </location>
</feature>
<proteinExistence type="predicted"/>
<evidence type="ECO:0008006" key="5">
    <source>
        <dbReference type="Google" id="ProtNLM"/>
    </source>
</evidence>
<gene>
    <name evidence="3" type="ORF">Syun_028486</name>
</gene>
<dbReference type="PANTHER" id="PTHR47934:SF6">
    <property type="entry name" value="MITOCHONDRIAL GROUP I INTRON SPLICING FACTOR CCM1-RELATED"/>
    <property type="match status" value="1"/>
</dbReference>
<dbReference type="Pfam" id="PF01535">
    <property type="entry name" value="PPR"/>
    <property type="match status" value="1"/>
</dbReference>
<dbReference type="InterPro" id="IPR051114">
    <property type="entry name" value="Mito_RNA_Proc_CCM1"/>
</dbReference>
<dbReference type="GO" id="GO:0003729">
    <property type="term" value="F:mRNA binding"/>
    <property type="evidence" value="ECO:0007669"/>
    <property type="project" value="TreeGrafter"/>
</dbReference>
<dbReference type="NCBIfam" id="TIGR00756">
    <property type="entry name" value="PPR"/>
    <property type="match status" value="6"/>
</dbReference>
<sequence>MLEEAVSFFAEIKNLGISPNVVTFGTVVDALSKDGRMAEALGLFELMSQSEGLQPDTRTYNSLIYGYCHLRAWKEALKLFDEMWGRKMSPNSATFSIIFIALCKEGMVNKAHYLLEVMIQNKHFNEAMTLFHELETNGLMVDIVIYNIIIKYMCKYGYLKAAKKLFSSLSVKGLQPNSKTYSSMINGFVKKGLVNEAESLLIEMENNGSTPNEITLSVMIQGFLHKNDVHKALRLFNLIIERNFSPNAMTIS</sequence>
<dbReference type="InterPro" id="IPR002885">
    <property type="entry name" value="PPR_rpt"/>
</dbReference>
<dbReference type="SUPFAM" id="SSF81901">
    <property type="entry name" value="HCP-like"/>
    <property type="match status" value="1"/>
</dbReference>
<keyword evidence="4" id="KW-1185">Reference proteome</keyword>
<evidence type="ECO:0000256" key="1">
    <source>
        <dbReference type="ARBA" id="ARBA00022737"/>
    </source>
</evidence>
<dbReference type="PROSITE" id="PS51375">
    <property type="entry name" value="PPR"/>
    <property type="match status" value="5"/>
</dbReference>
<dbReference type="Pfam" id="PF12854">
    <property type="entry name" value="PPR_1"/>
    <property type="match status" value="1"/>
</dbReference>
<organism evidence="3 4">
    <name type="scientific">Stephania yunnanensis</name>
    <dbReference type="NCBI Taxonomy" id="152371"/>
    <lineage>
        <taxon>Eukaryota</taxon>
        <taxon>Viridiplantae</taxon>
        <taxon>Streptophyta</taxon>
        <taxon>Embryophyta</taxon>
        <taxon>Tracheophyta</taxon>
        <taxon>Spermatophyta</taxon>
        <taxon>Magnoliopsida</taxon>
        <taxon>Ranunculales</taxon>
        <taxon>Menispermaceae</taxon>
        <taxon>Menispermoideae</taxon>
        <taxon>Cissampelideae</taxon>
        <taxon>Stephania</taxon>
    </lineage>
</organism>
<name>A0AAP0EK02_9MAGN</name>
<feature type="repeat" description="PPR" evidence="2">
    <location>
        <begin position="56"/>
        <end position="90"/>
    </location>
</feature>
<reference evidence="3 4" key="1">
    <citation type="submission" date="2024-01" db="EMBL/GenBank/DDBJ databases">
        <title>Genome assemblies of Stephania.</title>
        <authorList>
            <person name="Yang L."/>
        </authorList>
    </citation>
    <scope>NUCLEOTIDE SEQUENCE [LARGE SCALE GENOMIC DNA]</scope>
    <source>
        <strain evidence="3">YNDBR</strain>
        <tissue evidence="3">Leaf</tissue>
    </source>
</reference>
<comment type="caution">
    <text evidence="3">The sequence shown here is derived from an EMBL/GenBank/DDBJ whole genome shotgun (WGS) entry which is preliminary data.</text>
</comment>
<feature type="repeat" description="PPR" evidence="2">
    <location>
        <begin position="20"/>
        <end position="55"/>
    </location>
</feature>
<dbReference type="InterPro" id="IPR011990">
    <property type="entry name" value="TPR-like_helical_dom_sf"/>
</dbReference>
<dbReference type="GO" id="GO:0007005">
    <property type="term" value="P:mitochondrion organization"/>
    <property type="evidence" value="ECO:0007669"/>
    <property type="project" value="TreeGrafter"/>
</dbReference>
<dbReference type="AlphaFoldDB" id="A0AAP0EK02"/>
<dbReference type="EMBL" id="JBBNAF010000012">
    <property type="protein sequence ID" value="KAK9093575.1"/>
    <property type="molecule type" value="Genomic_DNA"/>
</dbReference>
<evidence type="ECO:0000256" key="2">
    <source>
        <dbReference type="PROSITE-ProRule" id="PRU00708"/>
    </source>
</evidence>
<evidence type="ECO:0000313" key="4">
    <source>
        <dbReference type="Proteomes" id="UP001420932"/>
    </source>
</evidence>
<accession>A0AAP0EK02</accession>
<feature type="repeat" description="PPR" evidence="2">
    <location>
        <begin position="212"/>
        <end position="246"/>
    </location>
</feature>
<dbReference type="GO" id="GO:0006396">
    <property type="term" value="P:RNA processing"/>
    <property type="evidence" value="ECO:0007669"/>
    <property type="project" value="TreeGrafter"/>
</dbReference>
<dbReference type="GO" id="GO:0005739">
    <property type="term" value="C:mitochondrion"/>
    <property type="evidence" value="ECO:0007669"/>
    <property type="project" value="TreeGrafter"/>
</dbReference>
<dbReference type="Gene3D" id="1.25.40.10">
    <property type="entry name" value="Tetratricopeptide repeat domain"/>
    <property type="match status" value="3"/>
</dbReference>
<protein>
    <recommendedName>
        <fullName evidence="5">Pentatricopeptide repeat-containing protein</fullName>
    </recommendedName>
</protein>
<keyword evidence="1" id="KW-0677">Repeat</keyword>
<evidence type="ECO:0000313" key="3">
    <source>
        <dbReference type="EMBL" id="KAK9093575.1"/>
    </source>
</evidence>
<dbReference type="PANTHER" id="PTHR47934">
    <property type="entry name" value="PENTATRICOPEPTIDE REPEAT-CONTAINING PROTEIN PET309, MITOCHONDRIAL"/>
    <property type="match status" value="1"/>
</dbReference>